<name>A0A6L3STT7_9HYPH</name>
<proteinExistence type="predicted"/>
<evidence type="ECO:0000313" key="1">
    <source>
        <dbReference type="EMBL" id="KAB1076589.1"/>
    </source>
</evidence>
<dbReference type="RefSeq" id="WP_151002708.1">
    <property type="nucleotide sequence ID" value="NZ_BPQY01000344.1"/>
</dbReference>
<dbReference type="OrthoDB" id="8005075at2"/>
<dbReference type="EMBL" id="VZZK01000029">
    <property type="protein sequence ID" value="KAB1076589.1"/>
    <property type="molecule type" value="Genomic_DNA"/>
</dbReference>
<gene>
    <name evidence="1" type="ORF">F6X53_23105</name>
</gene>
<dbReference type="Proteomes" id="UP000474159">
    <property type="component" value="Unassembled WGS sequence"/>
</dbReference>
<comment type="caution">
    <text evidence="1">The sequence shown here is derived from an EMBL/GenBank/DDBJ whole genome shotgun (WGS) entry which is preliminary data.</text>
</comment>
<accession>A0A6L3STT7</accession>
<organism evidence="1 2">
    <name type="scientific">Methylobacterium soli</name>
    <dbReference type="NCBI Taxonomy" id="553447"/>
    <lineage>
        <taxon>Bacteria</taxon>
        <taxon>Pseudomonadati</taxon>
        <taxon>Pseudomonadota</taxon>
        <taxon>Alphaproteobacteria</taxon>
        <taxon>Hyphomicrobiales</taxon>
        <taxon>Methylobacteriaceae</taxon>
        <taxon>Methylobacterium</taxon>
    </lineage>
</organism>
<reference evidence="1 2" key="1">
    <citation type="submission" date="2019-09" db="EMBL/GenBank/DDBJ databases">
        <title>YIM 48816 draft genome.</title>
        <authorList>
            <person name="Jiang L."/>
        </authorList>
    </citation>
    <scope>NUCLEOTIDE SEQUENCE [LARGE SCALE GENOMIC DNA]</scope>
    <source>
        <strain evidence="1 2">YIM 48816</strain>
    </source>
</reference>
<sequence length="70" mass="7480">MSKISVKLACDGTHSVIQGHEPVVSGLSLDDAENYSTFMRASARVRRTRRLPDALRARGGATAAQPQLSA</sequence>
<evidence type="ECO:0000313" key="2">
    <source>
        <dbReference type="Proteomes" id="UP000474159"/>
    </source>
</evidence>
<keyword evidence="2" id="KW-1185">Reference proteome</keyword>
<protein>
    <submittedName>
        <fullName evidence="1">Uncharacterized protein</fullName>
    </submittedName>
</protein>
<dbReference type="AlphaFoldDB" id="A0A6L3STT7"/>